<sequence>MVASRKADVDQTVAGRRPCISVARAVPLCKPSLRAARGRSAHSHPPSLHVPRRCPACPARRLPPRLPAPVPVPRRAPTALSSLAPIAAANHRINPISITVSSRGVCLPLARRSAPAALFVLRAAVNNI</sequence>
<organism evidence="1 2">
    <name type="scientific">Polyporus arcularius HHB13444</name>
    <dbReference type="NCBI Taxonomy" id="1314778"/>
    <lineage>
        <taxon>Eukaryota</taxon>
        <taxon>Fungi</taxon>
        <taxon>Dikarya</taxon>
        <taxon>Basidiomycota</taxon>
        <taxon>Agaricomycotina</taxon>
        <taxon>Agaricomycetes</taxon>
        <taxon>Polyporales</taxon>
        <taxon>Polyporaceae</taxon>
        <taxon>Polyporus</taxon>
    </lineage>
</organism>
<reference evidence="1 2" key="1">
    <citation type="journal article" date="2019" name="Nat. Ecol. Evol.">
        <title>Megaphylogeny resolves global patterns of mushroom evolution.</title>
        <authorList>
            <person name="Varga T."/>
            <person name="Krizsan K."/>
            <person name="Foldi C."/>
            <person name="Dima B."/>
            <person name="Sanchez-Garcia M."/>
            <person name="Sanchez-Ramirez S."/>
            <person name="Szollosi G.J."/>
            <person name="Szarkandi J.G."/>
            <person name="Papp V."/>
            <person name="Albert L."/>
            <person name="Andreopoulos W."/>
            <person name="Angelini C."/>
            <person name="Antonin V."/>
            <person name="Barry K.W."/>
            <person name="Bougher N.L."/>
            <person name="Buchanan P."/>
            <person name="Buyck B."/>
            <person name="Bense V."/>
            <person name="Catcheside P."/>
            <person name="Chovatia M."/>
            <person name="Cooper J."/>
            <person name="Damon W."/>
            <person name="Desjardin D."/>
            <person name="Finy P."/>
            <person name="Geml J."/>
            <person name="Haridas S."/>
            <person name="Hughes K."/>
            <person name="Justo A."/>
            <person name="Karasinski D."/>
            <person name="Kautmanova I."/>
            <person name="Kiss B."/>
            <person name="Kocsube S."/>
            <person name="Kotiranta H."/>
            <person name="LaButti K.M."/>
            <person name="Lechner B.E."/>
            <person name="Liimatainen K."/>
            <person name="Lipzen A."/>
            <person name="Lukacs Z."/>
            <person name="Mihaltcheva S."/>
            <person name="Morgado L.N."/>
            <person name="Niskanen T."/>
            <person name="Noordeloos M.E."/>
            <person name="Ohm R.A."/>
            <person name="Ortiz-Santana B."/>
            <person name="Ovrebo C."/>
            <person name="Racz N."/>
            <person name="Riley R."/>
            <person name="Savchenko A."/>
            <person name="Shiryaev A."/>
            <person name="Soop K."/>
            <person name="Spirin V."/>
            <person name="Szebenyi C."/>
            <person name="Tomsovsky M."/>
            <person name="Tulloss R.E."/>
            <person name="Uehling J."/>
            <person name="Grigoriev I.V."/>
            <person name="Vagvolgyi C."/>
            <person name="Papp T."/>
            <person name="Martin F.M."/>
            <person name="Miettinen O."/>
            <person name="Hibbett D.S."/>
            <person name="Nagy L.G."/>
        </authorList>
    </citation>
    <scope>NUCLEOTIDE SEQUENCE [LARGE SCALE GENOMIC DNA]</scope>
    <source>
        <strain evidence="1 2">HHB13444</strain>
    </source>
</reference>
<dbReference type="EMBL" id="ML210969">
    <property type="protein sequence ID" value="TFK94397.1"/>
    <property type="molecule type" value="Genomic_DNA"/>
</dbReference>
<evidence type="ECO:0000313" key="1">
    <source>
        <dbReference type="EMBL" id="TFK94397.1"/>
    </source>
</evidence>
<dbReference type="Proteomes" id="UP000308197">
    <property type="component" value="Unassembled WGS sequence"/>
</dbReference>
<accession>A0A5C3PZZ4</accession>
<name>A0A5C3PZZ4_9APHY</name>
<proteinExistence type="predicted"/>
<dbReference type="AlphaFoldDB" id="A0A5C3PZZ4"/>
<protein>
    <submittedName>
        <fullName evidence="1">Uncharacterized protein</fullName>
    </submittedName>
</protein>
<evidence type="ECO:0000313" key="2">
    <source>
        <dbReference type="Proteomes" id="UP000308197"/>
    </source>
</evidence>
<dbReference type="InParanoid" id="A0A5C3PZZ4"/>
<keyword evidence="2" id="KW-1185">Reference proteome</keyword>
<gene>
    <name evidence="1" type="ORF">K466DRAFT_353897</name>
</gene>